<reference evidence="3" key="1">
    <citation type="submission" date="2016-11" db="EMBL/GenBank/DDBJ databases">
        <authorList>
            <person name="Varghese N."/>
            <person name="Submissions S."/>
        </authorList>
    </citation>
    <scope>NUCLEOTIDE SEQUENCE [LARGE SCALE GENOMIC DNA]</scope>
    <source>
        <strain evidence="3">CGMCC 1.2749</strain>
    </source>
</reference>
<dbReference type="InterPro" id="IPR032466">
    <property type="entry name" value="Metal_Hydrolase"/>
</dbReference>
<dbReference type="STRING" id="178356.SAMN05216269_10346"/>
<accession>A0A1M7GRD7</accession>
<proteinExistence type="predicted"/>
<dbReference type="GO" id="GO:0005829">
    <property type="term" value="C:cytosol"/>
    <property type="evidence" value="ECO:0007669"/>
    <property type="project" value="TreeGrafter"/>
</dbReference>
<keyword evidence="3" id="KW-1185">Reference proteome</keyword>
<feature type="binding site" evidence="1">
    <location>
        <position position="105"/>
    </location>
    <ligand>
        <name>a divalent metal cation</name>
        <dbReference type="ChEBI" id="CHEBI:60240"/>
        <label>2</label>
    </ligand>
</feature>
<evidence type="ECO:0000256" key="1">
    <source>
        <dbReference type="PIRSR" id="PIRSR005902-1"/>
    </source>
</evidence>
<dbReference type="PANTHER" id="PTHR46124:SF3">
    <property type="entry name" value="HYDROLASE"/>
    <property type="match status" value="1"/>
</dbReference>
<dbReference type="GO" id="GO:0016788">
    <property type="term" value="F:hydrolase activity, acting on ester bonds"/>
    <property type="evidence" value="ECO:0007669"/>
    <property type="project" value="InterPro"/>
</dbReference>
<evidence type="ECO:0000313" key="3">
    <source>
        <dbReference type="Proteomes" id="UP000184092"/>
    </source>
</evidence>
<feature type="binding site" evidence="1">
    <location>
        <position position="129"/>
    </location>
    <ligand>
        <name>a divalent metal cation</name>
        <dbReference type="ChEBI" id="CHEBI:60240"/>
        <label>2</label>
    </ligand>
</feature>
<dbReference type="SUPFAM" id="SSF51556">
    <property type="entry name" value="Metallo-dependent hydrolases"/>
    <property type="match status" value="1"/>
</dbReference>
<dbReference type="Gene3D" id="3.20.20.140">
    <property type="entry name" value="Metal-dependent hydrolases"/>
    <property type="match status" value="1"/>
</dbReference>
<dbReference type="Proteomes" id="UP000184092">
    <property type="component" value="Unassembled WGS sequence"/>
</dbReference>
<organism evidence="2 3">
    <name type="scientific">Flavobacterium xinjiangense</name>
    <dbReference type="NCBI Taxonomy" id="178356"/>
    <lineage>
        <taxon>Bacteria</taxon>
        <taxon>Pseudomonadati</taxon>
        <taxon>Bacteroidota</taxon>
        <taxon>Flavobacteriia</taxon>
        <taxon>Flavobacteriales</taxon>
        <taxon>Flavobacteriaceae</taxon>
        <taxon>Flavobacterium</taxon>
    </lineage>
</organism>
<dbReference type="InterPro" id="IPR001130">
    <property type="entry name" value="TatD-like"/>
</dbReference>
<dbReference type="PANTHER" id="PTHR46124">
    <property type="entry name" value="D-AMINOACYL-TRNA DEACYLASE"/>
    <property type="match status" value="1"/>
</dbReference>
<keyword evidence="1" id="KW-0479">Metal-binding</keyword>
<dbReference type="RefSeq" id="WP_073205957.1">
    <property type="nucleotide sequence ID" value="NZ_FRCL01000003.1"/>
</dbReference>
<sequence>MEFFNLHTHKFTNQPGVLELVNQYPWEFDETIPFYSIGIHPWFIVEERLESDFEVLESKLQEPSCLALGECGLDKRIEVPMDLQQLVFEKQLLLAQKYQKPVVIHCVAAFQELIETIQKLNITVPILIHGFSKSEQLAKQLLENGFYISFGKYLLLNPELETVFKSMPNDRFFLETDTAVESLATVYALAAKYKGVSVEEIQELVNSNFDTIFKQINR</sequence>
<gene>
    <name evidence="2" type="ORF">SAMN05216269_10346</name>
</gene>
<protein>
    <submittedName>
        <fullName evidence="2">TatD DNase family protein</fullName>
    </submittedName>
</protein>
<feature type="binding site" evidence="1">
    <location>
        <position position="70"/>
    </location>
    <ligand>
        <name>a divalent metal cation</name>
        <dbReference type="ChEBI" id="CHEBI:60240"/>
        <label>1</label>
    </ligand>
</feature>
<dbReference type="CDD" id="cd01310">
    <property type="entry name" value="TatD_DNAse"/>
    <property type="match status" value="1"/>
</dbReference>
<dbReference type="AlphaFoldDB" id="A0A1M7GRD7"/>
<evidence type="ECO:0000313" key="2">
    <source>
        <dbReference type="EMBL" id="SHM18882.1"/>
    </source>
</evidence>
<dbReference type="Pfam" id="PF01026">
    <property type="entry name" value="TatD_DNase"/>
    <property type="match status" value="1"/>
</dbReference>
<dbReference type="GO" id="GO:0046872">
    <property type="term" value="F:metal ion binding"/>
    <property type="evidence" value="ECO:0007669"/>
    <property type="project" value="UniProtKB-KW"/>
</dbReference>
<dbReference type="EMBL" id="FRCL01000003">
    <property type="protein sequence ID" value="SHM18882.1"/>
    <property type="molecule type" value="Genomic_DNA"/>
</dbReference>
<feature type="binding site" evidence="1">
    <location>
        <position position="177"/>
    </location>
    <ligand>
        <name>a divalent metal cation</name>
        <dbReference type="ChEBI" id="CHEBI:60240"/>
        <label>1</label>
    </ligand>
</feature>
<name>A0A1M7GRD7_9FLAO</name>
<dbReference type="OrthoDB" id="664222at2"/>
<dbReference type="PIRSF" id="PIRSF005902">
    <property type="entry name" value="DNase_TatD"/>
    <property type="match status" value="1"/>
</dbReference>